<sequence length="167" mass="19704">MPSRKFFNEVVIVIGWRVDDDFLQRQISVYLRVLNRALFGGSVSRWLVSAPYSAQFLFCPRIVNMDHHYTPRIAFAIKDRPPTFLGIESYFNAVLIQGFTSLKKVWNERVTMLPIPRSRLRLRLELLEDTNIRGVLMEPGRRRLRHWCTAVPKLFGICIQFLLLQRR</sequence>
<evidence type="ECO:0000313" key="1">
    <source>
        <dbReference type="EMBL" id="KAF9519418.1"/>
    </source>
</evidence>
<keyword evidence="2" id="KW-1185">Reference proteome</keyword>
<reference evidence="1" key="1">
    <citation type="journal article" date="2020" name="Nat. Commun.">
        <title>Large-scale genome sequencing of mycorrhizal fungi provides insights into the early evolution of symbiotic traits.</title>
        <authorList>
            <person name="Miyauchi S."/>
            <person name="Kiss E."/>
            <person name="Kuo A."/>
            <person name="Drula E."/>
            <person name="Kohler A."/>
            <person name="Sanchez-Garcia M."/>
            <person name="Morin E."/>
            <person name="Andreopoulos B."/>
            <person name="Barry K.W."/>
            <person name="Bonito G."/>
            <person name="Buee M."/>
            <person name="Carver A."/>
            <person name="Chen C."/>
            <person name="Cichocki N."/>
            <person name="Clum A."/>
            <person name="Culley D."/>
            <person name="Crous P.W."/>
            <person name="Fauchery L."/>
            <person name="Girlanda M."/>
            <person name="Hayes R.D."/>
            <person name="Keri Z."/>
            <person name="LaButti K."/>
            <person name="Lipzen A."/>
            <person name="Lombard V."/>
            <person name="Magnuson J."/>
            <person name="Maillard F."/>
            <person name="Murat C."/>
            <person name="Nolan M."/>
            <person name="Ohm R.A."/>
            <person name="Pangilinan J."/>
            <person name="Pereira M.F."/>
            <person name="Perotto S."/>
            <person name="Peter M."/>
            <person name="Pfister S."/>
            <person name="Riley R."/>
            <person name="Sitrit Y."/>
            <person name="Stielow J.B."/>
            <person name="Szollosi G."/>
            <person name="Zifcakova L."/>
            <person name="Stursova M."/>
            <person name="Spatafora J.W."/>
            <person name="Tedersoo L."/>
            <person name="Vaario L.M."/>
            <person name="Yamada A."/>
            <person name="Yan M."/>
            <person name="Wang P."/>
            <person name="Xu J."/>
            <person name="Bruns T."/>
            <person name="Baldrian P."/>
            <person name="Vilgalys R."/>
            <person name="Dunand C."/>
            <person name="Henrissat B."/>
            <person name="Grigoriev I.V."/>
            <person name="Hibbett D."/>
            <person name="Nagy L.G."/>
            <person name="Martin F.M."/>
        </authorList>
    </citation>
    <scope>NUCLEOTIDE SEQUENCE</scope>
    <source>
        <strain evidence="1">UP504</strain>
    </source>
</reference>
<dbReference type="EMBL" id="MU128918">
    <property type="protein sequence ID" value="KAF9519418.1"/>
    <property type="molecule type" value="Genomic_DNA"/>
</dbReference>
<name>A0A9P6B7W4_9AGAM</name>
<comment type="caution">
    <text evidence="1">The sequence shown here is derived from an EMBL/GenBank/DDBJ whole genome shotgun (WGS) entry which is preliminary data.</text>
</comment>
<organism evidence="1 2">
    <name type="scientific">Hydnum rufescens UP504</name>
    <dbReference type="NCBI Taxonomy" id="1448309"/>
    <lineage>
        <taxon>Eukaryota</taxon>
        <taxon>Fungi</taxon>
        <taxon>Dikarya</taxon>
        <taxon>Basidiomycota</taxon>
        <taxon>Agaricomycotina</taxon>
        <taxon>Agaricomycetes</taxon>
        <taxon>Cantharellales</taxon>
        <taxon>Hydnaceae</taxon>
        <taxon>Hydnum</taxon>
    </lineage>
</organism>
<accession>A0A9P6B7W4</accession>
<dbReference type="Proteomes" id="UP000886523">
    <property type="component" value="Unassembled WGS sequence"/>
</dbReference>
<evidence type="ECO:0000313" key="2">
    <source>
        <dbReference type="Proteomes" id="UP000886523"/>
    </source>
</evidence>
<dbReference type="AlphaFoldDB" id="A0A9P6B7W4"/>
<proteinExistence type="predicted"/>
<protein>
    <submittedName>
        <fullName evidence="1">Uncharacterized protein</fullName>
    </submittedName>
</protein>
<gene>
    <name evidence="1" type="ORF">BS47DRAFT_1388233</name>
</gene>